<comment type="caution">
    <text evidence="1">The sequence shown here is derived from an EMBL/GenBank/DDBJ whole genome shotgun (WGS) entry which is preliminary data.</text>
</comment>
<proteinExistence type="predicted"/>
<sequence>MPKYRCQSCGKTFHGWAKQRICKVCGGVLKAVTEEKGEEVKK</sequence>
<evidence type="ECO:0000313" key="1">
    <source>
        <dbReference type="EMBL" id="GAI73314.1"/>
    </source>
</evidence>
<protein>
    <submittedName>
        <fullName evidence="1">Uncharacterized protein</fullName>
    </submittedName>
</protein>
<reference evidence="1" key="1">
    <citation type="journal article" date="2014" name="Front. Microbiol.">
        <title>High frequency of phylogenetically diverse reductive dehalogenase-homologous genes in deep subseafloor sedimentary metagenomes.</title>
        <authorList>
            <person name="Kawai M."/>
            <person name="Futagami T."/>
            <person name="Toyoda A."/>
            <person name="Takaki Y."/>
            <person name="Nishi S."/>
            <person name="Hori S."/>
            <person name="Arai W."/>
            <person name="Tsubouchi T."/>
            <person name="Morono Y."/>
            <person name="Uchiyama I."/>
            <person name="Ito T."/>
            <person name="Fujiyama A."/>
            <person name="Inagaki F."/>
            <person name="Takami H."/>
        </authorList>
    </citation>
    <scope>NUCLEOTIDE SEQUENCE</scope>
    <source>
        <strain evidence="1">Expedition CK06-06</strain>
    </source>
</reference>
<name>X1SZR4_9ZZZZ</name>
<gene>
    <name evidence="1" type="ORF">S12H4_22011</name>
</gene>
<dbReference type="EMBL" id="BARW01011407">
    <property type="protein sequence ID" value="GAI73314.1"/>
    <property type="molecule type" value="Genomic_DNA"/>
</dbReference>
<dbReference type="Gene3D" id="2.20.28.10">
    <property type="match status" value="1"/>
</dbReference>
<organism evidence="1">
    <name type="scientific">marine sediment metagenome</name>
    <dbReference type="NCBI Taxonomy" id="412755"/>
    <lineage>
        <taxon>unclassified sequences</taxon>
        <taxon>metagenomes</taxon>
        <taxon>ecological metagenomes</taxon>
    </lineage>
</organism>
<accession>X1SZR4</accession>
<dbReference type="AlphaFoldDB" id="X1SZR4"/>